<evidence type="ECO:0000313" key="10">
    <source>
        <dbReference type="Proteomes" id="UP000571701"/>
    </source>
</evidence>
<keyword evidence="5" id="KW-1278">Translocase</keyword>
<dbReference type="GO" id="GO:0009678">
    <property type="term" value="F:diphosphate hydrolysis-driven proton transmembrane transporter activity"/>
    <property type="evidence" value="ECO:0007669"/>
    <property type="project" value="InterPro"/>
</dbReference>
<dbReference type="AlphaFoldDB" id="A0A7W2FV72"/>
<sequence length="94" mass="9357">IPILLIAAAILISHHFAGLYGIAIAAVGMLANTGIQLAVDAYGPISDNAGGIAEMAELPSEVRERTDKLDAVGNTTAAIGKGFAIASAALTALA</sequence>
<dbReference type="EMBL" id="JACFYF010000205">
    <property type="protein sequence ID" value="MBA5764816.1"/>
    <property type="molecule type" value="Genomic_DNA"/>
</dbReference>
<evidence type="ECO:0000256" key="6">
    <source>
        <dbReference type="ARBA" id="ARBA00022989"/>
    </source>
</evidence>
<dbReference type="GO" id="GO:0016020">
    <property type="term" value="C:membrane"/>
    <property type="evidence" value="ECO:0007669"/>
    <property type="project" value="InterPro"/>
</dbReference>
<evidence type="ECO:0000256" key="1">
    <source>
        <dbReference type="ARBA" id="ARBA00004127"/>
    </source>
</evidence>
<evidence type="ECO:0000256" key="8">
    <source>
        <dbReference type="ARBA" id="ARBA00023136"/>
    </source>
</evidence>
<dbReference type="Pfam" id="PF03030">
    <property type="entry name" value="H_PPase"/>
    <property type="match status" value="1"/>
</dbReference>
<feature type="non-terminal residue" evidence="9">
    <location>
        <position position="1"/>
    </location>
</feature>
<keyword evidence="3" id="KW-0812">Transmembrane</keyword>
<feature type="non-terminal residue" evidence="9">
    <location>
        <position position="94"/>
    </location>
</feature>
<protein>
    <submittedName>
        <fullName evidence="9">Sodium/proton-translocating pyrophosphatase</fullName>
    </submittedName>
</protein>
<accession>A0A7W2FV72</accession>
<organism evidence="9 10">
    <name type="scientific">Vibrio marinisediminis</name>
    <dbReference type="NCBI Taxonomy" id="2758441"/>
    <lineage>
        <taxon>Bacteria</taxon>
        <taxon>Pseudomonadati</taxon>
        <taxon>Pseudomonadota</taxon>
        <taxon>Gammaproteobacteria</taxon>
        <taxon>Vibrionales</taxon>
        <taxon>Vibrionaceae</taxon>
        <taxon>Vibrio</taxon>
    </lineage>
</organism>
<evidence type="ECO:0000256" key="3">
    <source>
        <dbReference type="ARBA" id="ARBA00022692"/>
    </source>
</evidence>
<keyword evidence="8" id="KW-0472">Membrane</keyword>
<dbReference type="InterPro" id="IPR004131">
    <property type="entry name" value="PPase-energised_H-pump"/>
</dbReference>
<dbReference type="PANTHER" id="PTHR31998">
    <property type="entry name" value="K(+)-INSENSITIVE PYROPHOSPHATE-ENERGIZED PROTON PUMP"/>
    <property type="match status" value="1"/>
</dbReference>
<keyword evidence="7" id="KW-0406">Ion transport</keyword>
<name>A0A7W2FV72_9VIBR</name>
<gene>
    <name evidence="9" type="ORF">H2O73_20930</name>
</gene>
<proteinExistence type="predicted"/>
<evidence type="ECO:0000256" key="5">
    <source>
        <dbReference type="ARBA" id="ARBA00022967"/>
    </source>
</evidence>
<keyword evidence="4" id="KW-0460">Magnesium</keyword>
<evidence type="ECO:0000313" key="9">
    <source>
        <dbReference type="EMBL" id="MBA5764816.1"/>
    </source>
</evidence>
<evidence type="ECO:0000256" key="7">
    <source>
        <dbReference type="ARBA" id="ARBA00023065"/>
    </source>
</evidence>
<dbReference type="GO" id="GO:0012505">
    <property type="term" value="C:endomembrane system"/>
    <property type="evidence" value="ECO:0007669"/>
    <property type="project" value="UniProtKB-SubCell"/>
</dbReference>
<dbReference type="Proteomes" id="UP000571701">
    <property type="component" value="Unassembled WGS sequence"/>
</dbReference>
<comment type="subcellular location">
    <subcellularLocation>
        <location evidence="1">Endomembrane system</location>
        <topology evidence="1">Multi-pass membrane protein</topology>
    </subcellularLocation>
</comment>
<evidence type="ECO:0000256" key="4">
    <source>
        <dbReference type="ARBA" id="ARBA00022842"/>
    </source>
</evidence>
<comment type="caution">
    <text evidence="9">The sequence shown here is derived from an EMBL/GenBank/DDBJ whole genome shotgun (WGS) entry which is preliminary data.</text>
</comment>
<evidence type="ECO:0000256" key="2">
    <source>
        <dbReference type="ARBA" id="ARBA00022448"/>
    </source>
</evidence>
<keyword evidence="6" id="KW-1133">Transmembrane helix</keyword>
<keyword evidence="10" id="KW-1185">Reference proteome</keyword>
<dbReference type="GO" id="GO:0004427">
    <property type="term" value="F:inorganic diphosphate phosphatase activity"/>
    <property type="evidence" value="ECO:0007669"/>
    <property type="project" value="InterPro"/>
</dbReference>
<keyword evidence="2" id="KW-0813">Transport</keyword>
<reference evidence="9 10" key="1">
    <citation type="submission" date="2020-07" db="EMBL/GenBank/DDBJ databases">
        <title>Vibrio marinisediminis sp. nov., isolated from marine sediment.</title>
        <authorList>
            <person name="Ji X."/>
        </authorList>
    </citation>
    <scope>NUCLEOTIDE SEQUENCE [LARGE SCALE GENOMIC DNA]</scope>
    <source>
        <strain evidence="9 10">404</strain>
    </source>
</reference>